<evidence type="ECO:0000313" key="4">
    <source>
        <dbReference type="EMBL" id="KAA5388282.1"/>
    </source>
</evidence>
<evidence type="ECO:0000313" key="5">
    <source>
        <dbReference type="Proteomes" id="UP000481700"/>
    </source>
</evidence>
<accession>A0A6N6LHT7</accession>
<sequence length="365" mass="41522">MRVLNLIWKFSTGGIGKCFLTYATLSSADNNICVTSACIDPQNCNYDRNNLKQINARIISIKNKKDFSWIRKTKALIDEIKPDIIFCHGFNGPIIVQIIKWFYNIKIPMICSYHGLYHAPTPQKRFIAPIFNRTQIWLYKHYANRIILVENFSKKYLLKNGISIEKLFVCHNGIPDITTTINNITLPQEEISIGLASRLDSVKGIEYLLQAIPLVKAKTKNPFKVYILGDGPLEKKLIQISQKLNINDSIVFLGYQNNIPEWLATWDIFVLPSLFEYHSIALLEAMRAGKAIIATTVGGNEESVTNHVEALTIPSKDSIALSEALIKLIENPQLRKKIGENARKRFLIEFTENTMKKNLIKALTL</sequence>
<protein>
    <submittedName>
        <fullName evidence="4">Glycosyltransferase family 4 protein</fullName>
    </submittedName>
</protein>
<feature type="domain" description="Glycosyl transferase family 1" evidence="1">
    <location>
        <begin position="180"/>
        <end position="345"/>
    </location>
</feature>
<dbReference type="Pfam" id="PF13439">
    <property type="entry name" value="Glyco_transf_4"/>
    <property type="match status" value="1"/>
</dbReference>
<dbReference type="EMBL" id="VVZE01000001">
    <property type="protein sequence ID" value="KAA5388282.1"/>
    <property type="molecule type" value="Genomic_DNA"/>
</dbReference>
<dbReference type="InterPro" id="IPR028098">
    <property type="entry name" value="Glyco_trans_4-like_N"/>
</dbReference>
<dbReference type="Pfam" id="PF00534">
    <property type="entry name" value="Glycos_transf_1"/>
    <property type="match status" value="1"/>
</dbReference>
<dbReference type="Gene3D" id="3.40.50.2000">
    <property type="entry name" value="Glycogen Phosphorylase B"/>
    <property type="match status" value="2"/>
</dbReference>
<evidence type="ECO:0000259" key="2">
    <source>
        <dbReference type="Pfam" id="PF13439"/>
    </source>
</evidence>
<comment type="caution">
    <text evidence="4">The sequence shown here is derived from an EMBL/GenBank/DDBJ whole genome shotgun (WGS) entry which is preliminary data.</text>
</comment>
<feature type="domain" description="Glycosyltransferase subfamily 4-like N-terminal" evidence="2">
    <location>
        <begin position="63"/>
        <end position="174"/>
    </location>
</feature>
<evidence type="ECO:0000313" key="3">
    <source>
        <dbReference type="EMBL" id="KAA5325043.1"/>
    </source>
</evidence>
<dbReference type="AlphaFoldDB" id="A0A6N6LHT7"/>
<dbReference type="Proteomes" id="UP000481700">
    <property type="component" value="Unassembled WGS sequence"/>
</dbReference>
<dbReference type="InterPro" id="IPR001296">
    <property type="entry name" value="Glyco_trans_1"/>
</dbReference>
<evidence type="ECO:0000259" key="1">
    <source>
        <dbReference type="Pfam" id="PF00534"/>
    </source>
</evidence>
<dbReference type="PANTHER" id="PTHR12526">
    <property type="entry name" value="GLYCOSYLTRANSFERASE"/>
    <property type="match status" value="1"/>
</dbReference>
<dbReference type="RefSeq" id="WP_117542689.1">
    <property type="nucleotide sequence ID" value="NZ_JAHYRZ010000002.1"/>
</dbReference>
<gene>
    <name evidence="4" type="ORF">F2Y44_00745</name>
    <name evidence="3" type="ORF">F2Z07_01415</name>
</gene>
<proteinExistence type="predicted"/>
<name>A0A6N6LHT7_9BACT</name>
<dbReference type="CDD" id="cd03801">
    <property type="entry name" value="GT4_PimA-like"/>
    <property type="match status" value="1"/>
</dbReference>
<dbReference type="GO" id="GO:0016757">
    <property type="term" value="F:glycosyltransferase activity"/>
    <property type="evidence" value="ECO:0007669"/>
    <property type="project" value="InterPro"/>
</dbReference>
<dbReference type="SUPFAM" id="SSF53756">
    <property type="entry name" value="UDP-Glycosyltransferase/glycogen phosphorylase"/>
    <property type="match status" value="1"/>
</dbReference>
<reference evidence="4 5" key="1">
    <citation type="journal article" date="2019" name="Nat. Med.">
        <title>A library of human gut bacterial isolates paired with longitudinal multiomics data enables mechanistic microbiome research.</title>
        <authorList>
            <person name="Poyet M."/>
            <person name="Groussin M."/>
            <person name="Gibbons S.M."/>
            <person name="Avila-Pacheco J."/>
            <person name="Jiang X."/>
            <person name="Kearney S.M."/>
            <person name="Perrotta A.R."/>
            <person name="Berdy B."/>
            <person name="Zhao S."/>
            <person name="Lieberman T.D."/>
            <person name="Swanson P.K."/>
            <person name="Smith M."/>
            <person name="Roesemann S."/>
            <person name="Alexander J.E."/>
            <person name="Rich S.A."/>
            <person name="Livny J."/>
            <person name="Vlamakis H."/>
            <person name="Clish C."/>
            <person name="Bullock K."/>
            <person name="Deik A."/>
            <person name="Scott J."/>
            <person name="Pierce K.A."/>
            <person name="Xavier R.J."/>
            <person name="Alm E.J."/>
        </authorList>
    </citation>
    <scope>NUCLEOTIDE SEQUENCE [LARGE SCALE GENOMIC DNA]</scope>
    <source>
        <strain evidence="3 5">BIOML-A25</strain>
        <strain evidence="4">BIOML-A8</strain>
    </source>
</reference>
<dbReference type="EMBL" id="VVZV01000001">
    <property type="protein sequence ID" value="KAA5325043.1"/>
    <property type="molecule type" value="Genomic_DNA"/>
</dbReference>
<organism evidence="4">
    <name type="scientific">Phocaeicola dorei</name>
    <dbReference type="NCBI Taxonomy" id="357276"/>
    <lineage>
        <taxon>Bacteria</taxon>
        <taxon>Pseudomonadati</taxon>
        <taxon>Bacteroidota</taxon>
        <taxon>Bacteroidia</taxon>
        <taxon>Bacteroidales</taxon>
        <taxon>Bacteroidaceae</taxon>
        <taxon>Phocaeicola</taxon>
    </lineage>
</organism>
<keyword evidence="4" id="KW-0808">Transferase</keyword>